<sequence>MKRESEYEAKTNTDVRLRYTELEKHGGTITGGGQKSKKRQELSQERRKRMLQLFFTIAFSAAPLTLYIPPIRCLTVFVETMEEMGMEGRVYSRRLFPRARIAWSRLLDCFFSSSRPTLSS</sequence>
<keyword evidence="2" id="KW-1133">Transmembrane helix</keyword>
<evidence type="ECO:0000313" key="3">
    <source>
        <dbReference type="EMBL" id="KAG7565370.1"/>
    </source>
</evidence>
<proteinExistence type="predicted"/>
<dbReference type="AlphaFoldDB" id="A0A8T1ZZF0"/>
<evidence type="ECO:0000256" key="2">
    <source>
        <dbReference type="SAM" id="Phobius"/>
    </source>
</evidence>
<keyword evidence="4" id="KW-1185">Reference proteome</keyword>
<accession>A0A8T1ZZF0</accession>
<dbReference type="Proteomes" id="UP000694251">
    <property type="component" value="Chromosome 10"/>
</dbReference>
<dbReference type="PANTHER" id="PTHR36616:SF4">
    <property type="entry name" value="OS03G0174800 PROTEIN"/>
    <property type="match status" value="1"/>
</dbReference>
<name>A0A8T1ZZF0_ARASU</name>
<evidence type="ECO:0000256" key="1">
    <source>
        <dbReference type="SAM" id="MobiDB-lite"/>
    </source>
</evidence>
<comment type="caution">
    <text evidence="3">The sequence shown here is derived from an EMBL/GenBank/DDBJ whole genome shotgun (WGS) entry which is preliminary data.</text>
</comment>
<gene>
    <name evidence="3" type="ORF">ISN44_As10g020650</name>
</gene>
<protein>
    <submittedName>
        <fullName evidence="3">Uncharacterized protein</fullName>
    </submittedName>
</protein>
<keyword evidence="2" id="KW-0472">Membrane</keyword>
<dbReference type="OrthoDB" id="1893998at2759"/>
<dbReference type="PANTHER" id="PTHR36616">
    <property type="entry name" value="BNAC07G32700D PROTEIN"/>
    <property type="match status" value="1"/>
</dbReference>
<evidence type="ECO:0000313" key="4">
    <source>
        <dbReference type="Proteomes" id="UP000694251"/>
    </source>
</evidence>
<organism evidence="3 4">
    <name type="scientific">Arabidopsis suecica</name>
    <name type="common">Swedish thale-cress</name>
    <name type="synonym">Cardaminopsis suecica</name>
    <dbReference type="NCBI Taxonomy" id="45249"/>
    <lineage>
        <taxon>Eukaryota</taxon>
        <taxon>Viridiplantae</taxon>
        <taxon>Streptophyta</taxon>
        <taxon>Embryophyta</taxon>
        <taxon>Tracheophyta</taxon>
        <taxon>Spermatophyta</taxon>
        <taxon>Magnoliopsida</taxon>
        <taxon>eudicotyledons</taxon>
        <taxon>Gunneridae</taxon>
        <taxon>Pentapetalae</taxon>
        <taxon>rosids</taxon>
        <taxon>malvids</taxon>
        <taxon>Brassicales</taxon>
        <taxon>Brassicaceae</taxon>
        <taxon>Camelineae</taxon>
        <taxon>Arabidopsis</taxon>
    </lineage>
</organism>
<feature type="region of interest" description="Disordered" evidence="1">
    <location>
        <begin position="23"/>
        <end position="44"/>
    </location>
</feature>
<dbReference type="EMBL" id="JAEFBJ010000010">
    <property type="protein sequence ID" value="KAG7565370.1"/>
    <property type="molecule type" value="Genomic_DNA"/>
</dbReference>
<dbReference type="EMBL" id="JAEFBJ010000010">
    <property type="protein sequence ID" value="KAG7565369.1"/>
    <property type="molecule type" value="Genomic_DNA"/>
</dbReference>
<feature type="transmembrane region" description="Helical" evidence="2">
    <location>
        <begin position="50"/>
        <end position="68"/>
    </location>
</feature>
<keyword evidence="2" id="KW-0812">Transmembrane</keyword>
<reference evidence="3 4" key="1">
    <citation type="submission" date="2020-12" db="EMBL/GenBank/DDBJ databases">
        <title>Concerted genomic and epigenomic changes stabilize Arabidopsis allopolyploids.</title>
        <authorList>
            <person name="Chen Z."/>
        </authorList>
    </citation>
    <scope>NUCLEOTIDE SEQUENCE [LARGE SCALE GENOMIC DNA]</scope>
    <source>
        <strain evidence="3">As9502</strain>
        <tissue evidence="3">Leaf</tissue>
    </source>
</reference>